<protein>
    <submittedName>
        <fullName evidence="6">LysR family transcriptional regulator</fullName>
    </submittedName>
</protein>
<evidence type="ECO:0000313" key="6">
    <source>
        <dbReference type="EMBL" id="MCG4748928.1"/>
    </source>
</evidence>
<dbReference type="PROSITE" id="PS50931">
    <property type="entry name" value="HTH_LYSR"/>
    <property type="match status" value="1"/>
</dbReference>
<evidence type="ECO:0000256" key="1">
    <source>
        <dbReference type="ARBA" id="ARBA00009437"/>
    </source>
</evidence>
<dbReference type="InterPro" id="IPR050950">
    <property type="entry name" value="HTH-type_LysR_regulators"/>
</dbReference>
<dbReference type="SUPFAM" id="SSF46785">
    <property type="entry name" value="Winged helix' DNA-binding domain"/>
    <property type="match status" value="1"/>
</dbReference>
<dbReference type="GO" id="GO:0005829">
    <property type="term" value="C:cytosol"/>
    <property type="evidence" value="ECO:0007669"/>
    <property type="project" value="TreeGrafter"/>
</dbReference>
<organism evidence="6 7">
    <name type="scientific">Enterocloster aldenensis</name>
    <dbReference type="NCBI Taxonomy" id="358742"/>
    <lineage>
        <taxon>Bacteria</taxon>
        <taxon>Bacillati</taxon>
        <taxon>Bacillota</taxon>
        <taxon>Clostridia</taxon>
        <taxon>Lachnospirales</taxon>
        <taxon>Lachnospiraceae</taxon>
        <taxon>Enterocloster</taxon>
    </lineage>
</organism>
<keyword evidence="3" id="KW-0238">DNA-binding</keyword>
<dbReference type="Gene3D" id="1.10.10.10">
    <property type="entry name" value="Winged helix-like DNA-binding domain superfamily/Winged helix DNA-binding domain"/>
    <property type="match status" value="1"/>
</dbReference>
<feature type="domain" description="HTH lysR-type" evidence="5">
    <location>
        <begin position="1"/>
        <end position="58"/>
    </location>
</feature>
<dbReference type="InterPro" id="IPR036390">
    <property type="entry name" value="WH_DNA-bd_sf"/>
</dbReference>
<dbReference type="AlphaFoldDB" id="A0AAW5CAC6"/>
<dbReference type="Pfam" id="PF03466">
    <property type="entry name" value="LysR_substrate"/>
    <property type="match status" value="1"/>
</dbReference>
<evidence type="ECO:0000256" key="2">
    <source>
        <dbReference type="ARBA" id="ARBA00023015"/>
    </source>
</evidence>
<gene>
    <name evidence="6" type="ORF">L0N08_26275</name>
</gene>
<dbReference type="InterPro" id="IPR036388">
    <property type="entry name" value="WH-like_DNA-bd_sf"/>
</dbReference>
<reference evidence="6" key="1">
    <citation type="submission" date="2022-01" db="EMBL/GenBank/DDBJ databases">
        <title>Collection of gut derived symbiotic bacterial strains cultured from healthy donors.</title>
        <authorList>
            <person name="Lin H."/>
            <person name="Kohout C."/>
            <person name="Waligurski E."/>
            <person name="Pamer E.G."/>
        </authorList>
    </citation>
    <scope>NUCLEOTIDE SEQUENCE</scope>
    <source>
        <strain evidence="6">DFI.6.55</strain>
    </source>
</reference>
<sequence length="297" mass="34476">MEFRQIQYFIKLSESTSISQAAKELFISQQALSKSIKNLESELNTRLFLRTNQGIKLSKSGVYLKNKFLSVCAGYEEAVKESYQSFQIQQGTITIGVAPGVFRSLSANYLINFEKLYPGLKLEQVEFPDLDMEEYVLADSHRFALSTKPWHDRGLQYNPLHREKMFFIAHKEHPLARQKEIHVSQLADENFLFFNSHYNIHYRTKESCKKAGFTPHIIYKSSDVSQLVKMASQKQGILLCVKHVYEESAHENLVCLPIADEGMYWELGIISKNYDKLDKKSKLFIDYFLSCYKNGYE</sequence>
<dbReference type="EMBL" id="JAKNGE010000046">
    <property type="protein sequence ID" value="MCG4748928.1"/>
    <property type="molecule type" value="Genomic_DNA"/>
</dbReference>
<dbReference type="GeneID" id="97208220"/>
<dbReference type="CDD" id="cd05466">
    <property type="entry name" value="PBP2_LTTR_substrate"/>
    <property type="match status" value="1"/>
</dbReference>
<comment type="similarity">
    <text evidence="1">Belongs to the LysR transcriptional regulatory family.</text>
</comment>
<dbReference type="PRINTS" id="PR00039">
    <property type="entry name" value="HTHLYSR"/>
</dbReference>
<dbReference type="PANTHER" id="PTHR30419:SF8">
    <property type="entry name" value="NITROGEN ASSIMILATION TRANSCRIPTIONAL ACTIVATOR-RELATED"/>
    <property type="match status" value="1"/>
</dbReference>
<dbReference type="PANTHER" id="PTHR30419">
    <property type="entry name" value="HTH-TYPE TRANSCRIPTIONAL REGULATOR YBHD"/>
    <property type="match status" value="1"/>
</dbReference>
<evidence type="ECO:0000259" key="5">
    <source>
        <dbReference type="PROSITE" id="PS50931"/>
    </source>
</evidence>
<keyword evidence="4" id="KW-0804">Transcription</keyword>
<dbReference type="SUPFAM" id="SSF53850">
    <property type="entry name" value="Periplasmic binding protein-like II"/>
    <property type="match status" value="1"/>
</dbReference>
<keyword evidence="2" id="KW-0805">Transcription regulation</keyword>
<dbReference type="Pfam" id="PF00126">
    <property type="entry name" value="HTH_1"/>
    <property type="match status" value="1"/>
</dbReference>
<dbReference type="InterPro" id="IPR005119">
    <property type="entry name" value="LysR_subst-bd"/>
</dbReference>
<evidence type="ECO:0000256" key="4">
    <source>
        <dbReference type="ARBA" id="ARBA00023163"/>
    </source>
</evidence>
<dbReference type="RefSeq" id="WP_227116942.1">
    <property type="nucleotide sequence ID" value="NZ_BAABZL010000001.1"/>
</dbReference>
<dbReference type="Proteomes" id="UP001299608">
    <property type="component" value="Unassembled WGS sequence"/>
</dbReference>
<dbReference type="GO" id="GO:0003700">
    <property type="term" value="F:DNA-binding transcription factor activity"/>
    <property type="evidence" value="ECO:0007669"/>
    <property type="project" value="InterPro"/>
</dbReference>
<dbReference type="InterPro" id="IPR000847">
    <property type="entry name" value="LysR_HTH_N"/>
</dbReference>
<dbReference type="Gene3D" id="3.40.190.290">
    <property type="match status" value="1"/>
</dbReference>
<evidence type="ECO:0000313" key="7">
    <source>
        <dbReference type="Proteomes" id="UP001299608"/>
    </source>
</evidence>
<name>A0AAW5CAC6_9FIRM</name>
<evidence type="ECO:0000256" key="3">
    <source>
        <dbReference type="ARBA" id="ARBA00023125"/>
    </source>
</evidence>
<proteinExistence type="inferred from homology"/>
<comment type="caution">
    <text evidence="6">The sequence shown here is derived from an EMBL/GenBank/DDBJ whole genome shotgun (WGS) entry which is preliminary data.</text>
</comment>
<accession>A0AAW5CAC6</accession>
<dbReference type="GO" id="GO:0003677">
    <property type="term" value="F:DNA binding"/>
    <property type="evidence" value="ECO:0007669"/>
    <property type="project" value="UniProtKB-KW"/>
</dbReference>